<accession>A0A1Z4EKA6</accession>
<evidence type="ECO:0000313" key="4">
    <source>
        <dbReference type="EMBL" id="BAX93394.1"/>
    </source>
</evidence>
<dbReference type="Pfam" id="PF00583">
    <property type="entry name" value="Acetyltransf_1"/>
    <property type="match status" value="1"/>
</dbReference>
<dbReference type="SUPFAM" id="SSF55729">
    <property type="entry name" value="Acyl-CoA N-acyltransferases (Nat)"/>
    <property type="match status" value="1"/>
</dbReference>
<sequence>MSARPGGHWHTAGMEVIADGVRPASAHDAAACMAIYRPYVEQTAISWELDVPSVDEMAARITAARRTHEWLMLEDDGHAIGFAYGHTLHRLPTYQWSAETGIYVDPDHHREGGGRRLYTHLLHRLTERGYRRVFAGITQPNEASNGFHRSFGFECVGLYRRVEWKLDRWHDVAWMQLDLSDMDDEDKAPGVIV</sequence>
<dbReference type="CDD" id="cd04301">
    <property type="entry name" value="NAT_SF"/>
    <property type="match status" value="1"/>
</dbReference>
<dbReference type="InterPro" id="IPR016181">
    <property type="entry name" value="Acyl_CoA_acyltransferase"/>
</dbReference>
<name>A0A1Z4EKA6_9MYCO</name>
<dbReference type="PANTHER" id="PTHR43072:SF23">
    <property type="entry name" value="UPF0039 PROTEIN C11D3.02C"/>
    <property type="match status" value="1"/>
</dbReference>
<dbReference type="InterPro" id="IPR000182">
    <property type="entry name" value="GNAT_dom"/>
</dbReference>
<dbReference type="PROSITE" id="PS51186">
    <property type="entry name" value="GNAT"/>
    <property type="match status" value="1"/>
</dbReference>
<dbReference type="Proteomes" id="UP000217736">
    <property type="component" value="Chromosome"/>
</dbReference>
<organism evidence="4 5">
    <name type="scientific">Mycobacterium shigaense</name>
    <dbReference type="NCBI Taxonomy" id="722731"/>
    <lineage>
        <taxon>Bacteria</taxon>
        <taxon>Bacillati</taxon>
        <taxon>Actinomycetota</taxon>
        <taxon>Actinomycetes</taxon>
        <taxon>Mycobacteriales</taxon>
        <taxon>Mycobacteriaceae</taxon>
        <taxon>Mycobacterium</taxon>
        <taxon>Mycobacterium simiae complex</taxon>
    </lineage>
</organism>
<feature type="domain" description="N-acetyltransferase" evidence="3">
    <location>
        <begin position="19"/>
        <end position="180"/>
    </location>
</feature>
<dbReference type="PANTHER" id="PTHR43072">
    <property type="entry name" value="N-ACETYLTRANSFERASE"/>
    <property type="match status" value="1"/>
</dbReference>
<keyword evidence="5" id="KW-1185">Reference proteome</keyword>
<keyword evidence="1 4" id="KW-0808">Transferase</keyword>
<evidence type="ECO:0000256" key="1">
    <source>
        <dbReference type="ARBA" id="ARBA00022679"/>
    </source>
</evidence>
<reference evidence="5" key="1">
    <citation type="submission" date="2017-06" db="EMBL/GenBank/DDBJ databases">
        <title>Complete Genome Sequence of Mycobacterium shigaense.</title>
        <authorList>
            <person name="Fukano H."/>
            <person name="Yoshida M."/>
            <person name="Kazumi Y."/>
            <person name="Ogura Y."/>
            <person name="Mitarai S."/>
            <person name="Hayashi T."/>
            <person name="Hoshino Y."/>
        </authorList>
    </citation>
    <scope>NUCLEOTIDE SEQUENCE [LARGE SCALE GENOMIC DNA]</scope>
    <source>
        <strain evidence="5">UN-152</strain>
    </source>
</reference>
<dbReference type="GO" id="GO:0016747">
    <property type="term" value="F:acyltransferase activity, transferring groups other than amino-acyl groups"/>
    <property type="evidence" value="ECO:0007669"/>
    <property type="project" value="InterPro"/>
</dbReference>
<evidence type="ECO:0000313" key="5">
    <source>
        <dbReference type="Proteomes" id="UP000217736"/>
    </source>
</evidence>
<dbReference type="EMBL" id="AP018164">
    <property type="protein sequence ID" value="BAX93394.1"/>
    <property type="molecule type" value="Genomic_DNA"/>
</dbReference>
<proteinExistence type="predicted"/>
<evidence type="ECO:0000259" key="3">
    <source>
        <dbReference type="PROSITE" id="PS51186"/>
    </source>
</evidence>
<dbReference type="KEGG" id="mshg:MSG_03256"/>
<dbReference type="Gene3D" id="3.40.630.30">
    <property type="match status" value="1"/>
</dbReference>
<protein>
    <submittedName>
        <fullName evidence="4">N-acetyltransferase</fullName>
    </submittedName>
</protein>
<dbReference type="AlphaFoldDB" id="A0A1Z4EKA6"/>
<keyword evidence="2" id="KW-0012">Acyltransferase</keyword>
<evidence type="ECO:0000256" key="2">
    <source>
        <dbReference type="ARBA" id="ARBA00023315"/>
    </source>
</evidence>
<gene>
    <name evidence="4" type="primary">yncA</name>
    <name evidence="4" type="ORF">MSG_03256</name>
</gene>